<evidence type="ECO:0008006" key="5">
    <source>
        <dbReference type="Google" id="ProtNLM"/>
    </source>
</evidence>
<reference evidence="4" key="3">
    <citation type="submission" date="2025-04" db="UniProtKB">
        <authorList>
            <consortium name="RefSeq"/>
        </authorList>
    </citation>
    <scope>IDENTIFICATION</scope>
    <source>
        <strain evidence="4">CBS 781.70</strain>
    </source>
</reference>
<accession>A0A6G1G1P4</accession>
<reference evidence="4" key="2">
    <citation type="submission" date="2020-04" db="EMBL/GenBank/DDBJ databases">
        <authorList>
            <consortium name="NCBI Genome Project"/>
        </authorList>
    </citation>
    <scope>NUCLEOTIDE SEQUENCE</scope>
    <source>
        <strain evidence="4">CBS 781.70</strain>
    </source>
</reference>
<protein>
    <recommendedName>
        <fullName evidence="5">HAUS augmin-like complex subunit 3 N-terminal domain-containing protein</fullName>
    </recommendedName>
</protein>
<proteinExistence type="predicted"/>
<organism evidence="2">
    <name type="scientific">Eremomyces bilateralis CBS 781.70</name>
    <dbReference type="NCBI Taxonomy" id="1392243"/>
    <lineage>
        <taxon>Eukaryota</taxon>
        <taxon>Fungi</taxon>
        <taxon>Dikarya</taxon>
        <taxon>Ascomycota</taxon>
        <taxon>Pezizomycotina</taxon>
        <taxon>Dothideomycetes</taxon>
        <taxon>Dothideomycetes incertae sedis</taxon>
        <taxon>Eremomycetales</taxon>
        <taxon>Eremomycetaceae</taxon>
        <taxon>Eremomyces</taxon>
    </lineage>
</organism>
<feature type="coiled-coil region" evidence="1">
    <location>
        <begin position="89"/>
        <end position="116"/>
    </location>
</feature>
<keyword evidence="1" id="KW-0175">Coiled coil</keyword>
<feature type="non-terminal residue" evidence="2">
    <location>
        <position position="349"/>
    </location>
</feature>
<dbReference type="GeneID" id="54418142"/>
<evidence type="ECO:0000313" key="4">
    <source>
        <dbReference type="RefSeq" id="XP_033533605.1"/>
    </source>
</evidence>
<dbReference type="RefSeq" id="XP_033533605.1">
    <property type="nucleotide sequence ID" value="XM_033677572.1"/>
</dbReference>
<dbReference type="EMBL" id="ML975159">
    <property type="protein sequence ID" value="KAF1811974.1"/>
    <property type="molecule type" value="Genomic_DNA"/>
</dbReference>
<keyword evidence="3" id="KW-1185">Reference proteome</keyword>
<reference evidence="2 4" key="1">
    <citation type="submission" date="2020-01" db="EMBL/GenBank/DDBJ databases">
        <authorList>
            <consortium name="DOE Joint Genome Institute"/>
            <person name="Haridas S."/>
            <person name="Albert R."/>
            <person name="Binder M."/>
            <person name="Bloem J."/>
            <person name="Labutti K."/>
            <person name="Salamov A."/>
            <person name="Andreopoulos B."/>
            <person name="Baker S.E."/>
            <person name="Barry K."/>
            <person name="Bills G."/>
            <person name="Bluhm B.H."/>
            <person name="Cannon C."/>
            <person name="Castanera R."/>
            <person name="Culley D.E."/>
            <person name="Daum C."/>
            <person name="Ezra D."/>
            <person name="Gonzalez J.B."/>
            <person name="Henrissat B."/>
            <person name="Kuo A."/>
            <person name="Liang C."/>
            <person name="Lipzen A."/>
            <person name="Lutzoni F."/>
            <person name="Magnuson J."/>
            <person name="Mondo S."/>
            <person name="Nolan M."/>
            <person name="Ohm R."/>
            <person name="Pangilinan J."/>
            <person name="Park H.-J."/>
            <person name="Ramirez L."/>
            <person name="Alfaro M."/>
            <person name="Sun H."/>
            <person name="Tritt A."/>
            <person name="Yoshinaga Y."/>
            <person name="Zwiers L.-H."/>
            <person name="Turgeon B.G."/>
            <person name="Goodwin S.B."/>
            <person name="Spatafora J.W."/>
            <person name="Crous P.W."/>
            <person name="Grigoriev I.V."/>
        </authorList>
    </citation>
    <scope>NUCLEOTIDE SEQUENCE</scope>
    <source>
        <strain evidence="2 4">CBS 781.70</strain>
    </source>
</reference>
<gene>
    <name evidence="2 4" type="ORF">P152DRAFT_436921</name>
</gene>
<sequence length="349" mass="38072">MPREVELQTLLAVLEERGIPLGADDVKWAFESSQTREAILSWVERYLHDETLLSFEEEALYDLAPKWANKEPIPVQGSPLLEDEMVAAIEALEASTEAIERQCKNLETQKQALLAIKSQNRETSSRYRSAIEMGSKKNAQESGQLQVAVEELSHVVNSSTEAMRHQTTSALKSTHAVVQDTFEADDRVLSALAKVSSPEASTIDAAAAEQNLAALIALRSAAIRANIDYIYQRALLEALSQQRLPVPDQDLPSAIAELKTELGTLTAEIPSVIELGLNSTLRGPLSKALAESSRSQTASQGQTARYSMSSVEFMIKRLDETRTHIQFLLSIATSLDALASHVSGTAASD</sequence>
<evidence type="ECO:0000313" key="2">
    <source>
        <dbReference type="EMBL" id="KAF1811974.1"/>
    </source>
</evidence>
<evidence type="ECO:0000256" key="1">
    <source>
        <dbReference type="SAM" id="Coils"/>
    </source>
</evidence>
<dbReference type="OrthoDB" id="5314201at2759"/>
<dbReference type="AlphaFoldDB" id="A0A6G1G1P4"/>
<name>A0A6G1G1P4_9PEZI</name>
<evidence type="ECO:0000313" key="3">
    <source>
        <dbReference type="Proteomes" id="UP000504638"/>
    </source>
</evidence>
<dbReference type="Proteomes" id="UP000504638">
    <property type="component" value="Unplaced"/>
</dbReference>